<evidence type="ECO:0000313" key="2">
    <source>
        <dbReference type="Proteomes" id="UP000772181"/>
    </source>
</evidence>
<accession>A0A933LR07</accession>
<evidence type="ECO:0000313" key="1">
    <source>
        <dbReference type="EMBL" id="MBI4596264.1"/>
    </source>
</evidence>
<protein>
    <submittedName>
        <fullName evidence="1">Uncharacterized protein</fullName>
    </submittedName>
</protein>
<reference evidence="1" key="1">
    <citation type="submission" date="2020-07" db="EMBL/GenBank/DDBJ databases">
        <title>Huge and variable diversity of episymbiotic CPR bacteria and DPANN archaea in groundwater ecosystems.</title>
        <authorList>
            <person name="He C.Y."/>
            <person name="Keren R."/>
            <person name="Whittaker M."/>
            <person name="Farag I.F."/>
            <person name="Doudna J."/>
            <person name="Cate J.H.D."/>
            <person name="Banfield J.F."/>
        </authorList>
    </citation>
    <scope>NUCLEOTIDE SEQUENCE</scope>
    <source>
        <strain evidence="1">NC_groundwater_1482_Ag_S-0.65um_47_24</strain>
    </source>
</reference>
<dbReference type="Proteomes" id="UP000772181">
    <property type="component" value="Unassembled WGS sequence"/>
</dbReference>
<sequence length="125" mass="13816">MRNNKLDTICTQRGLITKAAIAIEDGKHTGKFDVLILDLPALEEGKIKVLTKTTITGDSAKTYMFRGHPTRGGKYFLRAGGDRVYRIDAATLNPIDEIIMSGVTDDVIPTPDGQTRNIPELLRQF</sequence>
<organism evidence="1 2">
    <name type="scientific">Tectimicrobiota bacterium</name>
    <dbReference type="NCBI Taxonomy" id="2528274"/>
    <lineage>
        <taxon>Bacteria</taxon>
        <taxon>Pseudomonadati</taxon>
        <taxon>Nitrospinota/Tectimicrobiota group</taxon>
        <taxon>Candidatus Tectimicrobiota</taxon>
    </lineage>
</organism>
<proteinExistence type="predicted"/>
<gene>
    <name evidence="1" type="ORF">HY730_07820</name>
</gene>
<comment type="caution">
    <text evidence="1">The sequence shown here is derived from an EMBL/GenBank/DDBJ whole genome shotgun (WGS) entry which is preliminary data.</text>
</comment>
<dbReference type="EMBL" id="JACQWF010000344">
    <property type="protein sequence ID" value="MBI4596264.1"/>
    <property type="molecule type" value="Genomic_DNA"/>
</dbReference>
<dbReference type="AlphaFoldDB" id="A0A933LR07"/>
<name>A0A933LR07_UNCTE</name>